<dbReference type="GO" id="GO:0016075">
    <property type="term" value="P:rRNA catabolic process"/>
    <property type="evidence" value="ECO:0007669"/>
    <property type="project" value="TreeGrafter"/>
</dbReference>
<dbReference type="SUPFAM" id="SSF50118">
    <property type="entry name" value="Cell growth inhibitor/plasmid maintenance toxic component"/>
    <property type="match status" value="1"/>
</dbReference>
<dbReference type="Gene3D" id="2.30.30.110">
    <property type="match status" value="1"/>
</dbReference>
<dbReference type="EMBL" id="PZZN01000001">
    <property type="protein sequence ID" value="PTM46878.1"/>
    <property type="molecule type" value="Genomic_DNA"/>
</dbReference>
<sequence>MKRGDIVTIADAGAGDFARKPRPALVVQADAFLQDHDSVAVCLITSQLAGLGLFRIPIAANADTGLLKSSEVSIDKVQSVWRHRIGRRVGAASDETMFAVDQALRRWLAL</sequence>
<dbReference type="RefSeq" id="WP_056674787.1">
    <property type="nucleotide sequence ID" value="NZ_JAAOYQ010000001.1"/>
</dbReference>
<dbReference type="InterPro" id="IPR011067">
    <property type="entry name" value="Plasmid_toxin/cell-grow_inhib"/>
</dbReference>
<dbReference type="AlphaFoldDB" id="A0A2T4YSU0"/>
<dbReference type="Pfam" id="PF02452">
    <property type="entry name" value="PemK_toxin"/>
    <property type="match status" value="1"/>
</dbReference>
<name>A0A2T4YSU0_9SPHN</name>
<keyword evidence="2" id="KW-1185">Reference proteome</keyword>
<dbReference type="Proteomes" id="UP000240996">
    <property type="component" value="Unassembled WGS sequence"/>
</dbReference>
<dbReference type="InterPro" id="IPR003477">
    <property type="entry name" value="PemK-like"/>
</dbReference>
<organism evidence="1 2">
    <name type="scientific">Sphingomonas aerolata</name>
    <dbReference type="NCBI Taxonomy" id="185951"/>
    <lineage>
        <taxon>Bacteria</taxon>
        <taxon>Pseudomonadati</taxon>
        <taxon>Pseudomonadota</taxon>
        <taxon>Alphaproteobacteria</taxon>
        <taxon>Sphingomonadales</taxon>
        <taxon>Sphingomonadaceae</taxon>
        <taxon>Sphingomonas</taxon>
    </lineage>
</organism>
<dbReference type="GO" id="GO:0004521">
    <property type="term" value="F:RNA endonuclease activity"/>
    <property type="evidence" value="ECO:0007669"/>
    <property type="project" value="TreeGrafter"/>
</dbReference>
<dbReference type="PANTHER" id="PTHR33988">
    <property type="entry name" value="ENDORIBONUCLEASE MAZF-RELATED"/>
    <property type="match status" value="1"/>
</dbReference>
<dbReference type="GO" id="GO:0003677">
    <property type="term" value="F:DNA binding"/>
    <property type="evidence" value="ECO:0007669"/>
    <property type="project" value="InterPro"/>
</dbReference>
<evidence type="ECO:0000313" key="1">
    <source>
        <dbReference type="EMBL" id="PTM46878.1"/>
    </source>
</evidence>
<protein>
    <submittedName>
        <fullName evidence="1">Transcriptional modulator of MazE/toxin MazF</fullName>
    </submittedName>
</protein>
<accession>A0A2T4YSU0</accession>
<comment type="caution">
    <text evidence="1">The sequence shown here is derived from an EMBL/GenBank/DDBJ whole genome shotgun (WGS) entry which is preliminary data.</text>
</comment>
<reference evidence="1 2" key="1">
    <citation type="submission" date="2018-04" db="EMBL/GenBank/DDBJ databases">
        <title>Genomic Encyclopedia of Type Strains, Phase III (KMG-III): the genomes of soil and plant-associated and newly described type strains.</title>
        <authorList>
            <person name="Whitman W."/>
        </authorList>
    </citation>
    <scope>NUCLEOTIDE SEQUENCE [LARGE SCALE GENOMIC DNA]</scope>
    <source>
        <strain evidence="1 2">NW12</strain>
    </source>
</reference>
<proteinExistence type="predicted"/>
<gene>
    <name evidence="1" type="ORF">C8J24_0254</name>
</gene>
<dbReference type="GO" id="GO:0006402">
    <property type="term" value="P:mRNA catabolic process"/>
    <property type="evidence" value="ECO:0007669"/>
    <property type="project" value="TreeGrafter"/>
</dbReference>
<evidence type="ECO:0000313" key="2">
    <source>
        <dbReference type="Proteomes" id="UP000240996"/>
    </source>
</evidence>